<dbReference type="SUPFAM" id="SSF51905">
    <property type="entry name" value="FAD/NAD(P)-binding domain"/>
    <property type="match status" value="1"/>
</dbReference>
<keyword evidence="6 8" id="KW-0560">Oxidoreductase</keyword>
<evidence type="ECO:0000256" key="6">
    <source>
        <dbReference type="ARBA" id="ARBA00023002"/>
    </source>
</evidence>
<evidence type="ECO:0000256" key="2">
    <source>
        <dbReference type="ARBA" id="ARBA00010139"/>
    </source>
</evidence>
<dbReference type="EC" id="1.14.13.-" evidence="8"/>
<dbReference type="PANTHER" id="PTHR43872:SF1">
    <property type="entry name" value="MONOOXYGENASE, PUTATIVE (AFU_ORTHOLOGUE AFUA_8G02570)-RELATED"/>
    <property type="match status" value="1"/>
</dbReference>
<name>A0AAU7AP69_9ACTN</name>
<dbReference type="AlphaFoldDB" id="A0AAU7AP69"/>
<evidence type="ECO:0000256" key="3">
    <source>
        <dbReference type="ARBA" id="ARBA00022630"/>
    </source>
</evidence>
<dbReference type="FunFam" id="3.50.50.60:FF:000228">
    <property type="entry name" value="FAD-containing monooxygenase EthA"/>
    <property type="match status" value="1"/>
</dbReference>
<evidence type="ECO:0000256" key="7">
    <source>
        <dbReference type="ARBA" id="ARBA00023033"/>
    </source>
</evidence>
<keyword evidence="3" id="KW-0285">Flavoprotein</keyword>
<evidence type="ECO:0000256" key="4">
    <source>
        <dbReference type="ARBA" id="ARBA00022827"/>
    </source>
</evidence>
<dbReference type="InterPro" id="IPR051820">
    <property type="entry name" value="FAD-binding_MO"/>
</dbReference>
<dbReference type="GO" id="GO:0050660">
    <property type="term" value="F:flavin adenine dinucleotide binding"/>
    <property type="evidence" value="ECO:0007669"/>
    <property type="project" value="InterPro"/>
</dbReference>
<dbReference type="EMBL" id="CP114014">
    <property type="protein sequence ID" value="XAY03482.1"/>
    <property type="molecule type" value="Genomic_DNA"/>
</dbReference>
<keyword evidence="7 8" id="KW-0503">Monooxygenase</keyword>
<sequence>MSPASPAVTTDVDVLIVGAGISGIGAAHHLSAKRPGTTFAILDGRHEIGGTWSLFRYPGIRSDSDMPTFGFGFRPWTHKKAIAEADVILEYLDGAVADAGLAPHIRFGHRVLSADFSSDTGTWTVTAERPGGEVVELTSRFLFSGTGYYDYAGGYTPEFRGIGDFGGTVVHPQQWPEDLDYAGKRVVIIGSGATAVTLLPSMAGTAGHVTMLQRSPSYVLAIPSEDPTAKVFNRVLGPERGHRLTRRKNVGIQRGIYKIAKRYPKAVRRLIMADAKRRLPKGYDVATHFNPRYDPWDQRLCMVPDGDFFKSIRRGDASIVTNTIDHFTEHGIVLGSGELLEADIVVTATGLNILALGGIELSVDAEPVRLGDTTVFKSMMLSGVPNFAFAIGYTNASWTLKVDLVCEHFCRLLDHMDRTGRTTVVPVLDGEQAKLPLLDLSSGYVQRRIDSFPKAGTIGPWTVKQAYEDDVARLRDGAVQDPALHFGAPAPAEAAVV</sequence>
<dbReference type="KEGG" id="parq:DSM112329_00300"/>
<dbReference type="GO" id="GO:0004499">
    <property type="term" value="F:N,N-dimethylaniline monooxygenase activity"/>
    <property type="evidence" value="ECO:0007669"/>
    <property type="project" value="InterPro"/>
</dbReference>
<dbReference type="Gene3D" id="3.50.50.60">
    <property type="entry name" value="FAD/NAD(P)-binding domain"/>
    <property type="match status" value="1"/>
</dbReference>
<keyword evidence="4" id="KW-0274">FAD</keyword>
<proteinExistence type="inferred from homology"/>
<reference evidence="8" key="1">
    <citation type="submission" date="2022-12" db="EMBL/GenBank/DDBJ databases">
        <title>Paraconexibacter alkalitolerans sp. nov. and Baekduia alba sp. nov., isolated from soil and emended description of the genera Paraconexibacter (Chun et al., 2020) and Baekduia (An et al., 2020).</title>
        <authorList>
            <person name="Vieira S."/>
            <person name="Huber K.J."/>
            <person name="Geppert A."/>
            <person name="Wolf J."/>
            <person name="Neumann-Schaal M."/>
            <person name="Muesken M."/>
            <person name="Overmann J."/>
        </authorList>
    </citation>
    <scope>NUCLEOTIDE SEQUENCE</scope>
    <source>
        <strain evidence="8">AEG42_29</strain>
    </source>
</reference>
<dbReference type="InterPro" id="IPR036188">
    <property type="entry name" value="FAD/NAD-bd_sf"/>
</dbReference>
<dbReference type="InterPro" id="IPR020946">
    <property type="entry name" value="Flavin_mOase-like"/>
</dbReference>
<comment type="cofactor">
    <cofactor evidence="1">
        <name>FAD</name>
        <dbReference type="ChEBI" id="CHEBI:57692"/>
    </cofactor>
</comment>
<dbReference type="PANTHER" id="PTHR43872">
    <property type="entry name" value="MONOOXYGENASE, PUTATIVE (AFU_ORTHOLOGUE AFUA_8G02570)-RELATED"/>
    <property type="match status" value="1"/>
</dbReference>
<comment type="similarity">
    <text evidence="2">Belongs to the FAD-binding monooxygenase family.</text>
</comment>
<dbReference type="Pfam" id="PF13450">
    <property type="entry name" value="NAD_binding_8"/>
    <property type="match status" value="1"/>
</dbReference>
<protein>
    <submittedName>
        <fullName evidence="8">Baeyer-Villiger monooxygenase</fullName>
        <ecNumber evidence="8">1.14.13.-</ecNumber>
    </submittedName>
</protein>
<accession>A0AAU7AP69</accession>
<gene>
    <name evidence="8" type="ORF">DSM112329_00300</name>
</gene>
<organism evidence="8">
    <name type="scientific">Paraconexibacter sp. AEG42_29</name>
    <dbReference type="NCBI Taxonomy" id="2997339"/>
    <lineage>
        <taxon>Bacteria</taxon>
        <taxon>Bacillati</taxon>
        <taxon>Actinomycetota</taxon>
        <taxon>Thermoleophilia</taxon>
        <taxon>Solirubrobacterales</taxon>
        <taxon>Paraconexibacteraceae</taxon>
        <taxon>Paraconexibacter</taxon>
    </lineage>
</organism>
<keyword evidence="5" id="KW-0521">NADP</keyword>
<evidence type="ECO:0000313" key="8">
    <source>
        <dbReference type="EMBL" id="XAY03482.1"/>
    </source>
</evidence>
<dbReference type="RefSeq" id="WP_354700039.1">
    <property type="nucleotide sequence ID" value="NZ_CP114014.1"/>
</dbReference>
<evidence type="ECO:0000256" key="5">
    <source>
        <dbReference type="ARBA" id="ARBA00022857"/>
    </source>
</evidence>
<dbReference type="Pfam" id="PF00743">
    <property type="entry name" value="FMO-like"/>
    <property type="match status" value="1"/>
</dbReference>
<evidence type="ECO:0000256" key="1">
    <source>
        <dbReference type="ARBA" id="ARBA00001974"/>
    </source>
</evidence>
<dbReference type="GO" id="GO:0050661">
    <property type="term" value="F:NADP binding"/>
    <property type="evidence" value="ECO:0007669"/>
    <property type="project" value="InterPro"/>
</dbReference>